<evidence type="ECO:0000256" key="1">
    <source>
        <dbReference type="ARBA" id="ARBA00004721"/>
    </source>
</evidence>
<keyword evidence="3 4" id="KW-0808">Transferase</keyword>
<comment type="similarity">
    <text evidence="2 4">Belongs to the UDP-glycosyltransferase family.</text>
</comment>
<dbReference type="PANTHER" id="PTHR11926">
    <property type="entry name" value="GLUCOSYL/GLUCURONOSYL TRANSFERASES"/>
    <property type="match status" value="1"/>
</dbReference>
<dbReference type="Proteomes" id="UP001642487">
    <property type="component" value="Chromosome 1"/>
</dbReference>
<accession>A0ABP0XPR9</accession>
<keyword evidence="4" id="KW-0328">Glycosyltransferase</keyword>
<evidence type="ECO:0000313" key="6">
    <source>
        <dbReference type="EMBL" id="CAK9309550.1"/>
    </source>
</evidence>
<keyword evidence="7" id="KW-1185">Reference proteome</keyword>
<dbReference type="CDD" id="cd03784">
    <property type="entry name" value="GT1_Gtf-like"/>
    <property type="match status" value="1"/>
</dbReference>
<name>A0ABP0XPR9_9ROSI</name>
<dbReference type="InterPro" id="IPR035595">
    <property type="entry name" value="UDP_glycos_trans_CS"/>
</dbReference>
<evidence type="ECO:0000256" key="3">
    <source>
        <dbReference type="ARBA" id="ARBA00022679"/>
    </source>
</evidence>
<dbReference type="SUPFAM" id="SSF53756">
    <property type="entry name" value="UDP-Glycosyltransferase/glycogen phosphorylase"/>
    <property type="match status" value="1"/>
</dbReference>
<dbReference type="EMBL" id="OZ021735">
    <property type="protein sequence ID" value="CAK9309550.1"/>
    <property type="molecule type" value="Genomic_DNA"/>
</dbReference>
<sequence>MADATDRDDRTPHILVVPYPAQGHISPMLQFSKRLRKRGVKISLVTTKFIARTSHSIPSSFPVLTISDGHDDGGIDSAESIQIYLDSLRRFGSESLRELLQQLSSSASPADCVIYDGFNAWAQDVANEFKVIKAVFFTQSCAVADIYYHVYKGLIKLPLPDTEIEIPGLPPMKPPEFPSFVYQLGSYPAYYDVIVNQYANVHKADLIFWNTFYELEREVLECLKRIWPAIRPVGPSIPSGFLDGRIENDREYGLSFFNAEGDVSLKWLDDRRKGSVVFVSFGSLGEVPVEQMEETADCLKNSKWAFLWVVRTSEAAKLPTGFVAETAEKGLVVSWCRQLEVLAHEAIGCFVTHCGWNSTLEAVSLGVPMVAVPGWTDQNTNAKFISDVWKVGLKASAHKDGLVKRGALLQCIEEVMGGDRGDEIRKNAAVWKALARKAFEDGGSFDEVVDEFLAKFVSRF</sequence>
<organism evidence="6 7">
    <name type="scientific">Citrullus colocynthis</name>
    <name type="common">colocynth</name>
    <dbReference type="NCBI Taxonomy" id="252529"/>
    <lineage>
        <taxon>Eukaryota</taxon>
        <taxon>Viridiplantae</taxon>
        <taxon>Streptophyta</taxon>
        <taxon>Embryophyta</taxon>
        <taxon>Tracheophyta</taxon>
        <taxon>Spermatophyta</taxon>
        <taxon>Magnoliopsida</taxon>
        <taxon>eudicotyledons</taxon>
        <taxon>Gunneridae</taxon>
        <taxon>Pentapetalae</taxon>
        <taxon>rosids</taxon>
        <taxon>fabids</taxon>
        <taxon>Cucurbitales</taxon>
        <taxon>Cucurbitaceae</taxon>
        <taxon>Benincaseae</taxon>
        <taxon>Citrullus</taxon>
    </lineage>
</organism>
<dbReference type="Gene3D" id="3.40.50.2000">
    <property type="entry name" value="Glycogen Phosphorylase B"/>
    <property type="match status" value="2"/>
</dbReference>
<comment type="pathway">
    <text evidence="1">Secondary metabolite biosynthesis; terpenoid biosynthesis.</text>
</comment>
<proteinExistence type="inferred from homology"/>
<dbReference type="EC" id="2.4.1.-" evidence="5"/>
<evidence type="ECO:0000313" key="7">
    <source>
        <dbReference type="Proteomes" id="UP001642487"/>
    </source>
</evidence>
<evidence type="ECO:0000256" key="2">
    <source>
        <dbReference type="ARBA" id="ARBA00009995"/>
    </source>
</evidence>
<dbReference type="PROSITE" id="PS00375">
    <property type="entry name" value="UDPGT"/>
    <property type="match status" value="1"/>
</dbReference>
<dbReference type="InterPro" id="IPR002213">
    <property type="entry name" value="UDP_glucos_trans"/>
</dbReference>
<protein>
    <recommendedName>
        <fullName evidence="5">Glycosyltransferase</fullName>
        <ecNumber evidence="5">2.4.1.-</ecNumber>
    </recommendedName>
</protein>
<dbReference type="PANTHER" id="PTHR11926:SF1540">
    <property type="entry name" value="GLYCOSYLTRANSFERASE"/>
    <property type="match status" value="1"/>
</dbReference>
<dbReference type="Pfam" id="PF00201">
    <property type="entry name" value="UDPGT"/>
    <property type="match status" value="1"/>
</dbReference>
<evidence type="ECO:0000256" key="5">
    <source>
        <dbReference type="RuleBase" id="RU362057"/>
    </source>
</evidence>
<evidence type="ECO:0000256" key="4">
    <source>
        <dbReference type="RuleBase" id="RU003718"/>
    </source>
</evidence>
<gene>
    <name evidence="6" type="ORF">CITCOLO1_LOCUS1132</name>
</gene>
<reference evidence="6 7" key="1">
    <citation type="submission" date="2024-03" db="EMBL/GenBank/DDBJ databases">
        <authorList>
            <person name="Gkanogiannis A."/>
            <person name="Becerra Lopez-Lavalle L."/>
        </authorList>
    </citation>
    <scope>NUCLEOTIDE SEQUENCE [LARGE SCALE GENOMIC DNA]</scope>
</reference>